<evidence type="ECO:0000313" key="2">
    <source>
        <dbReference type="EMBL" id="SES91354.1"/>
    </source>
</evidence>
<protein>
    <recommendedName>
        <fullName evidence="1">Calcineurin-like phosphoesterase domain-containing protein</fullName>
    </recommendedName>
</protein>
<sequence length="287" mass="32975">MRIILIGIFICTGLLFLVILDSIYCNKRFQIISYDMRTGKKNPPVKIVFLTDLHSRLYGKDNSSLLEAIKKQKPDLILIGGDMFVKAPNPDMSVSLSLIKELVRISPVYYANGNHEKKVMDYWEESKEAFSKYREELNRLGVTYLINQSSSLFLKDREIEIIGLDLELFFYKKFWQKPALEADELKKMVPERKSKESYRVLLAHNPKYFPQYDGLDVDLVLSGHVHGGIMILPIAGGVLSPDLHLFPKYDFGLFRGKNANMILSKGLGVHNIKFRVFNKPELTVIQI</sequence>
<proteinExistence type="predicted"/>
<keyword evidence="3" id="KW-1185">Reference proteome</keyword>
<dbReference type="SUPFAM" id="SSF56300">
    <property type="entry name" value="Metallo-dependent phosphatases"/>
    <property type="match status" value="1"/>
</dbReference>
<organism evidence="2 3">
    <name type="scientific">[Clostridium] polysaccharolyticum</name>
    <dbReference type="NCBI Taxonomy" id="29364"/>
    <lineage>
        <taxon>Bacteria</taxon>
        <taxon>Bacillati</taxon>
        <taxon>Bacillota</taxon>
        <taxon>Clostridia</taxon>
        <taxon>Lachnospirales</taxon>
        <taxon>Lachnospiraceae</taxon>
    </lineage>
</organism>
<dbReference type="AlphaFoldDB" id="A0A1I0AC84"/>
<dbReference type="RefSeq" id="WP_177180634.1">
    <property type="nucleotide sequence ID" value="NZ_FOHN01000005.1"/>
</dbReference>
<dbReference type="PANTHER" id="PTHR31302">
    <property type="entry name" value="TRANSMEMBRANE PROTEIN WITH METALLOPHOSPHOESTERASE DOMAIN-RELATED"/>
    <property type="match status" value="1"/>
</dbReference>
<dbReference type="Proteomes" id="UP000199800">
    <property type="component" value="Unassembled WGS sequence"/>
</dbReference>
<accession>A0A1I0AC84</accession>
<feature type="domain" description="Calcineurin-like phosphoesterase" evidence="1">
    <location>
        <begin position="46"/>
        <end position="227"/>
    </location>
</feature>
<name>A0A1I0AC84_9FIRM</name>
<evidence type="ECO:0000313" key="3">
    <source>
        <dbReference type="Proteomes" id="UP000199800"/>
    </source>
</evidence>
<dbReference type="EMBL" id="FOHN01000005">
    <property type="protein sequence ID" value="SES91354.1"/>
    <property type="molecule type" value="Genomic_DNA"/>
</dbReference>
<dbReference type="InterPro" id="IPR004843">
    <property type="entry name" value="Calcineurin-like_PHP"/>
</dbReference>
<dbReference type="Gene3D" id="3.60.21.10">
    <property type="match status" value="1"/>
</dbReference>
<dbReference type="GO" id="GO:0016787">
    <property type="term" value="F:hydrolase activity"/>
    <property type="evidence" value="ECO:0007669"/>
    <property type="project" value="InterPro"/>
</dbReference>
<evidence type="ECO:0000259" key="1">
    <source>
        <dbReference type="Pfam" id="PF00149"/>
    </source>
</evidence>
<dbReference type="Pfam" id="PF00149">
    <property type="entry name" value="Metallophos"/>
    <property type="match status" value="1"/>
</dbReference>
<dbReference type="STRING" id="29364.SAMN04487772_10559"/>
<dbReference type="InterPro" id="IPR029052">
    <property type="entry name" value="Metallo-depent_PP-like"/>
</dbReference>
<dbReference type="PANTHER" id="PTHR31302:SF0">
    <property type="entry name" value="TRANSMEMBRANE PROTEIN WITH METALLOPHOSPHOESTERASE DOMAIN"/>
    <property type="match status" value="1"/>
</dbReference>
<gene>
    <name evidence="2" type="ORF">SAMN04487772_10559</name>
</gene>
<dbReference type="InterPro" id="IPR051158">
    <property type="entry name" value="Metallophosphoesterase_sf"/>
</dbReference>
<reference evidence="2 3" key="1">
    <citation type="submission" date="2016-10" db="EMBL/GenBank/DDBJ databases">
        <authorList>
            <person name="de Groot N.N."/>
        </authorList>
    </citation>
    <scope>NUCLEOTIDE SEQUENCE [LARGE SCALE GENOMIC DNA]</scope>
    <source>
        <strain evidence="2 3">DSM 1801</strain>
    </source>
</reference>